<comment type="similarity">
    <text evidence="3 18">Belongs to the transketolase family.</text>
</comment>
<comment type="catalytic activity">
    <reaction evidence="11 18">
        <text>D-sedoheptulose 7-phosphate + D-glyceraldehyde 3-phosphate = aldehydo-D-ribose 5-phosphate + D-xylulose 5-phosphate</text>
        <dbReference type="Rhea" id="RHEA:10508"/>
        <dbReference type="ChEBI" id="CHEBI:57483"/>
        <dbReference type="ChEBI" id="CHEBI:57737"/>
        <dbReference type="ChEBI" id="CHEBI:58273"/>
        <dbReference type="ChEBI" id="CHEBI:59776"/>
        <dbReference type="EC" id="2.2.1.1"/>
    </reaction>
</comment>
<dbReference type="NCBIfam" id="TIGR00232">
    <property type="entry name" value="tktlase_bact"/>
    <property type="match status" value="1"/>
</dbReference>
<dbReference type="InterPro" id="IPR020826">
    <property type="entry name" value="Transketolase_BS"/>
</dbReference>
<dbReference type="RefSeq" id="WP_126531513.1">
    <property type="nucleotide sequence ID" value="NZ_LR134493.1"/>
</dbReference>
<dbReference type="InterPro" id="IPR005475">
    <property type="entry name" value="Transketolase-like_Pyr-bd"/>
</dbReference>
<feature type="binding site" evidence="15">
    <location>
        <position position="437"/>
    </location>
    <ligand>
        <name>thiamine diphosphate</name>
        <dbReference type="ChEBI" id="CHEBI:58937"/>
    </ligand>
</feature>
<keyword evidence="10 15" id="KW-0786">Thiamine pyrophosphate</keyword>
<comment type="cofactor">
    <cofactor evidence="15">
        <name>thiamine diphosphate</name>
        <dbReference type="ChEBI" id="CHEBI:58937"/>
    </cofactor>
    <text evidence="15">Binds 1 thiamine pyrophosphate per subunit. During the reaction, the substrate forms a covalent intermediate with the cofactor.</text>
</comment>
<dbReference type="InterPro" id="IPR049557">
    <property type="entry name" value="Transketolase_CS"/>
</dbReference>
<gene>
    <name evidence="20" type="primary">tktA_1</name>
    <name evidence="20" type="ORF">NCTC10036_02477</name>
</gene>
<feature type="binding site" evidence="15">
    <location>
        <position position="185"/>
    </location>
    <ligand>
        <name>thiamine diphosphate</name>
        <dbReference type="ChEBI" id="CHEBI:58937"/>
    </ligand>
</feature>
<keyword evidence="8 18" id="KW-0106">Calcium</keyword>
<dbReference type="InterPro" id="IPR055152">
    <property type="entry name" value="Transketolase-like_C_2"/>
</dbReference>
<reference evidence="20 21" key="1">
    <citation type="submission" date="2018-12" db="EMBL/GenBank/DDBJ databases">
        <authorList>
            <consortium name="Pathogen Informatics"/>
        </authorList>
    </citation>
    <scope>NUCLEOTIDE SEQUENCE [LARGE SCALE GENOMIC DNA]</scope>
    <source>
        <strain evidence="20 21">NCTC10036</strain>
    </source>
</reference>
<feature type="binding site" evidence="15">
    <location>
        <position position="261"/>
    </location>
    <ligand>
        <name>thiamine diphosphate</name>
        <dbReference type="ChEBI" id="CHEBI:58937"/>
    </ligand>
</feature>
<evidence type="ECO:0000256" key="7">
    <source>
        <dbReference type="ARBA" id="ARBA00022723"/>
    </source>
</evidence>
<evidence type="ECO:0000313" key="21">
    <source>
        <dbReference type="Proteomes" id="UP000281904"/>
    </source>
</evidence>
<dbReference type="GO" id="GO:0005829">
    <property type="term" value="C:cytosol"/>
    <property type="evidence" value="ECO:0007669"/>
    <property type="project" value="TreeGrafter"/>
</dbReference>
<dbReference type="FunFam" id="3.40.50.920:FF:000003">
    <property type="entry name" value="Transketolase"/>
    <property type="match status" value="1"/>
</dbReference>
<evidence type="ECO:0000256" key="2">
    <source>
        <dbReference type="ARBA" id="ARBA00001941"/>
    </source>
</evidence>
<keyword evidence="9 16" id="KW-0460">Magnesium</keyword>
<comment type="cofactor">
    <cofactor evidence="1">
        <name>Ca(2+)</name>
        <dbReference type="ChEBI" id="CHEBI:29108"/>
    </cofactor>
</comment>
<keyword evidence="7 16" id="KW-0479">Metal-binding</keyword>
<dbReference type="InterPro" id="IPR029061">
    <property type="entry name" value="THDP-binding"/>
</dbReference>
<feature type="binding site" evidence="15">
    <location>
        <position position="156"/>
    </location>
    <ligand>
        <name>thiamine diphosphate</name>
        <dbReference type="ChEBI" id="CHEBI:58937"/>
    </ligand>
</feature>
<evidence type="ECO:0000313" key="20">
    <source>
        <dbReference type="EMBL" id="VEI65952.1"/>
    </source>
</evidence>
<comment type="cofactor">
    <cofactor evidence="2">
        <name>Co(2+)</name>
        <dbReference type="ChEBI" id="CHEBI:48828"/>
    </cofactor>
</comment>
<dbReference type="InterPro" id="IPR009014">
    <property type="entry name" value="Transketo_C/PFOR_II"/>
</dbReference>
<feature type="binding site" evidence="14">
    <location>
        <position position="461"/>
    </location>
    <ligand>
        <name>substrate</name>
    </ligand>
</feature>
<evidence type="ECO:0000256" key="16">
    <source>
        <dbReference type="PIRSR" id="PIRSR605478-4"/>
    </source>
</evidence>
<dbReference type="InterPro" id="IPR033247">
    <property type="entry name" value="Transketolase_fam"/>
</dbReference>
<dbReference type="InterPro" id="IPR005474">
    <property type="entry name" value="Transketolase_N"/>
</dbReference>
<dbReference type="Gene3D" id="3.40.50.970">
    <property type="match status" value="2"/>
</dbReference>
<dbReference type="InterPro" id="IPR005478">
    <property type="entry name" value="Transketolase_bac-like"/>
</dbReference>
<keyword evidence="6 18" id="KW-0808">Transferase</keyword>
<feature type="active site" description="Proton donor" evidence="13">
    <location>
        <position position="411"/>
    </location>
</feature>
<dbReference type="GO" id="GO:0009052">
    <property type="term" value="P:pentose-phosphate shunt, non-oxidative branch"/>
    <property type="evidence" value="ECO:0007669"/>
    <property type="project" value="UniProtKB-ARBA"/>
</dbReference>
<comment type="subunit">
    <text evidence="4 18">Homodimer.</text>
</comment>
<dbReference type="AlphaFoldDB" id="A0A3S4XZU8"/>
<feature type="binding site" evidence="16">
    <location>
        <position position="155"/>
    </location>
    <ligand>
        <name>Mg(2+)</name>
        <dbReference type="ChEBI" id="CHEBI:18420"/>
    </ligand>
</feature>
<feature type="binding site" evidence="14">
    <location>
        <position position="473"/>
    </location>
    <ligand>
        <name>substrate</name>
    </ligand>
</feature>
<feature type="binding site" evidence="14">
    <location>
        <position position="26"/>
    </location>
    <ligand>
        <name>substrate</name>
    </ligand>
</feature>
<feature type="site" description="Important for catalytic activity" evidence="17">
    <location>
        <position position="261"/>
    </location>
</feature>
<dbReference type="PANTHER" id="PTHR43522:SF2">
    <property type="entry name" value="TRANSKETOLASE 1-RELATED"/>
    <property type="match status" value="1"/>
</dbReference>
<dbReference type="Gene3D" id="3.40.50.920">
    <property type="match status" value="1"/>
</dbReference>
<sequence>MSSRKELANAIRALSMDAVQKAKSGHPGAPMGMADIAEVLWRDYLSHNPTNPHWADRDRFVLSNGHGSMLIYSLLHLTGYDLPMRELENFRQLHSKTPGHPEYGYTAGVETTTGPLGQGIANAVGFAIAERTLAAQFNRPGHDIVDHNTYVFMGDGCMMEGISHEVCSLAGTLKLGKLTAFYDDNGISIDGHVDGWFTDDTAKRFEAYGWHVVRGVDGHDADAIKAAVEEARKVTDKPSLLMCKTVIGFGSPNKAGTHDSHGAPLGEAEVAATREQLGWHYPPFEIPQDIYAQWDAKEAGQAREAAWNDKFAAYAQAFPELAAEFTRRMSGELPADWQAQAKAYVEQLQANPANIASRKASQNALEAFGKLLPEFLGGSADLAPSNLTMWSGSKPLNEDPAGNYIHYGVREFGMTAITNGIALHGGFLPYSATFLMFVEYARNAVRMAALMKQRNVFVYTHDSIGLGEDGPTHQPVEQLASLRVTPNMSTWRPCDQVESAIAWQYAIERNDGPTALIFSRQNLAQQPRSAEQLANVYRGAYVLQDCDGTPDVILIATGSEVELAVEAAGQLTAAGRKARVVSMPSTDAFDKQDAAYREAVLPAAVTARVAIEAGIADYWLKYTGLNGAVVGMTTFGESAPADQLFKEFGFTVENVVAKAQALLK</sequence>
<dbReference type="Proteomes" id="UP000281904">
    <property type="component" value="Chromosome"/>
</dbReference>
<evidence type="ECO:0000256" key="8">
    <source>
        <dbReference type="ARBA" id="ARBA00022837"/>
    </source>
</evidence>
<evidence type="ECO:0000256" key="11">
    <source>
        <dbReference type="ARBA" id="ARBA00049473"/>
    </source>
</evidence>
<feature type="binding site" evidence="16">
    <location>
        <position position="187"/>
    </location>
    <ligand>
        <name>Mg(2+)</name>
        <dbReference type="ChEBI" id="CHEBI:18420"/>
    </ligand>
</feature>
<dbReference type="EC" id="2.2.1.1" evidence="5 12"/>
<evidence type="ECO:0000256" key="13">
    <source>
        <dbReference type="PIRSR" id="PIRSR605478-1"/>
    </source>
</evidence>
<dbReference type="CDD" id="cd02012">
    <property type="entry name" value="TPP_TK"/>
    <property type="match status" value="1"/>
</dbReference>
<dbReference type="Pfam" id="PF00456">
    <property type="entry name" value="Transketolase_N"/>
    <property type="match status" value="1"/>
</dbReference>
<dbReference type="GO" id="GO:0046872">
    <property type="term" value="F:metal ion binding"/>
    <property type="evidence" value="ECO:0007669"/>
    <property type="project" value="UniProtKB-KW"/>
</dbReference>
<protein>
    <recommendedName>
        <fullName evidence="5 12">Transketolase</fullName>
        <ecNumber evidence="5 12">2.2.1.1</ecNumber>
    </recommendedName>
</protein>
<evidence type="ECO:0000256" key="17">
    <source>
        <dbReference type="PIRSR" id="PIRSR605478-5"/>
    </source>
</evidence>
<feature type="binding site" evidence="15">
    <location>
        <position position="66"/>
    </location>
    <ligand>
        <name>thiamine diphosphate</name>
        <dbReference type="ChEBI" id="CHEBI:58937"/>
    </ligand>
</feature>
<feature type="domain" description="Transketolase-like pyrimidine-binding" evidence="19">
    <location>
        <begin position="355"/>
        <end position="525"/>
    </location>
</feature>
<dbReference type="PANTHER" id="PTHR43522">
    <property type="entry name" value="TRANSKETOLASE"/>
    <property type="match status" value="1"/>
</dbReference>
<comment type="function">
    <text evidence="18">Catalyzes the transfer of a two-carbon ketol group from a ketose donor to an aldose acceptor, via a covalent intermediate with the cofactor thiamine pyrophosphate.</text>
</comment>
<feature type="binding site" evidence="14">
    <location>
        <position position="469"/>
    </location>
    <ligand>
        <name>substrate</name>
    </ligand>
</feature>
<evidence type="ECO:0000256" key="4">
    <source>
        <dbReference type="ARBA" id="ARBA00011738"/>
    </source>
</evidence>
<feature type="binding site" evidence="14">
    <location>
        <position position="261"/>
    </location>
    <ligand>
        <name>substrate</name>
    </ligand>
</feature>
<feature type="site" description="Important for catalytic activity" evidence="17">
    <location>
        <position position="26"/>
    </location>
</feature>
<dbReference type="SUPFAM" id="SSF52518">
    <property type="entry name" value="Thiamin diphosphate-binding fold (THDP-binding)"/>
    <property type="match status" value="2"/>
</dbReference>
<evidence type="ECO:0000256" key="6">
    <source>
        <dbReference type="ARBA" id="ARBA00022679"/>
    </source>
</evidence>
<evidence type="ECO:0000259" key="19">
    <source>
        <dbReference type="SMART" id="SM00861"/>
    </source>
</evidence>
<dbReference type="PROSITE" id="PS00801">
    <property type="entry name" value="TRANSKETOLASE_1"/>
    <property type="match status" value="1"/>
</dbReference>
<comment type="cofactor">
    <cofactor evidence="16">
        <name>Mg(2+)</name>
        <dbReference type="ChEBI" id="CHEBI:18420"/>
    </cofactor>
    <text evidence="16">Binds 1 Mg(2+) ion per subunit. Can also utilize other divalent metal cations, such as Ca(2+), Mn(2+) and Co(2+).</text>
</comment>
<evidence type="ECO:0000256" key="3">
    <source>
        <dbReference type="ARBA" id="ARBA00007131"/>
    </source>
</evidence>
<comment type="cofactor">
    <cofactor evidence="18">
        <name>Mg(2+)</name>
        <dbReference type="ChEBI" id="CHEBI:18420"/>
    </cofactor>
    <cofactor evidence="18">
        <name>Ca(2+)</name>
        <dbReference type="ChEBI" id="CHEBI:29108"/>
    </cofactor>
    <cofactor evidence="18">
        <name>Mn(2+)</name>
        <dbReference type="ChEBI" id="CHEBI:29035"/>
    </cofactor>
    <cofactor evidence="18">
        <name>Co(2+)</name>
        <dbReference type="ChEBI" id="CHEBI:48828"/>
    </cofactor>
    <text evidence="18">Binds 1 Mg(2+) ion per subunit. Can also utilize other divalent metal cations, such as Ca(2+), Mn(2+) and Co(2+).</text>
</comment>
<dbReference type="SUPFAM" id="SSF52922">
    <property type="entry name" value="TK C-terminal domain-like"/>
    <property type="match status" value="1"/>
</dbReference>
<dbReference type="PROSITE" id="PS00802">
    <property type="entry name" value="TRANSKETOLASE_2"/>
    <property type="match status" value="1"/>
</dbReference>
<dbReference type="GO" id="GO:0004802">
    <property type="term" value="F:transketolase activity"/>
    <property type="evidence" value="ECO:0007669"/>
    <property type="project" value="UniProtKB-UniRule"/>
</dbReference>
<evidence type="ECO:0000256" key="15">
    <source>
        <dbReference type="PIRSR" id="PIRSR605478-3"/>
    </source>
</evidence>
<name>A0A3S4XZU8_SERRU</name>
<dbReference type="FunFam" id="3.40.50.970:FF:000003">
    <property type="entry name" value="Transketolase"/>
    <property type="match status" value="1"/>
</dbReference>
<evidence type="ECO:0000256" key="12">
    <source>
        <dbReference type="NCBIfam" id="TIGR00232"/>
    </source>
</evidence>
<evidence type="ECO:0000256" key="18">
    <source>
        <dbReference type="RuleBase" id="RU004996"/>
    </source>
</evidence>
<dbReference type="CDD" id="cd07033">
    <property type="entry name" value="TPP_PYR_DXS_TK_like"/>
    <property type="match status" value="1"/>
</dbReference>
<evidence type="ECO:0000256" key="5">
    <source>
        <dbReference type="ARBA" id="ARBA00013152"/>
    </source>
</evidence>
<organism evidence="20 21">
    <name type="scientific">Serratia rubidaea</name>
    <name type="common">Serratia marinorubra</name>
    <dbReference type="NCBI Taxonomy" id="61652"/>
    <lineage>
        <taxon>Bacteria</taxon>
        <taxon>Pseudomonadati</taxon>
        <taxon>Pseudomonadota</taxon>
        <taxon>Gammaproteobacteria</taxon>
        <taxon>Enterobacterales</taxon>
        <taxon>Yersiniaceae</taxon>
        <taxon>Serratia</taxon>
    </lineage>
</organism>
<feature type="binding site" evidence="14">
    <location>
        <position position="358"/>
    </location>
    <ligand>
        <name>substrate</name>
    </ligand>
</feature>
<dbReference type="SMART" id="SM00861">
    <property type="entry name" value="Transket_pyr"/>
    <property type="match status" value="1"/>
</dbReference>
<evidence type="ECO:0000256" key="1">
    <source>
        <dbReference type="ARBA" id="ARBA00001913"/>
    </source>
</evidence>
<accession>A0A3S4XZU8</accession>
<dbReference type="Pfam" id="PF02779">
    <property type="entry name" value="Transket_pyr"/>
    <property type="match status" value="1"/>
</dbReference>
<feature type="binding site" evidence="14">
    <location>
        <position position="385"/>
    </location>
    <ligand>
        <name>substrate</name>
    </ligand>
</feature>
<evidence type="ECO:0000256" key="10">
    <source>
        <dbReference type="ARBA" id="ARBA00023052"/>
    </source>
</evidence>
<proteinExistence type="inferred from homology"/>
<feature type="binding site" evidence="14">
    <location>
        <position position="520"/>
    </location>
    <ligand>
        <name>substrate</name>
    </ligand>
</feature>
<dbReference type="FunFam" id="3.40.50.970:FF:000004">
    <property type="entry name" value="Transketolase"/>
    <property type="match status" value="1"/>
</dbReference>
<dbReference type="Pfam" id="PF22613">
    <property type="entry name" value="Transketolase_C_1"/>
    <property type="match status" value="1"/>
</dbReference>
<dbReference type="EMBL" id="LR134493">
    <property type="protein sequence ID" value="VEI65952.1"/>
    <property type="molecule type" value="Genomic_DNA"/>
</dbReference>
<evidence type="ECO:0000256" key="9">
    <source>
        <dbReference type="ARBA" id="ARBA00022842"/>
    </source>
</evidence>
<feature type="binding site" evidence="16">
    <location>
        <position position="185"/>
    </location>
    <ligand>
        <name>Mg(2+)</name>
        <dbReference type="ChEBI" id="CHEBI:18420"/>
    </ligand>
</feature>
<evidence type="ECO:0000256" key="14">
    <source>
        <dbReference type="PIRSR" id="PIRSR605478-2"/>
    </source>
</evidence>
<feature type="binding site" evidence="15">
    <location>
        <begin position="114"/>
        <end position="116"/>
    </location>
    <ligand>
        <name>thiamine diphosphate</name>
        <dbReference type="ChEBI" id="CHEBI:58937"/>
    </ligand>
</feature>